<sequence>MCCSDESTLNLFLPTITPVSRYYRIDVMTLNFAGDFFGFEVWCCNTTCWCCDVGVVPGVLGLKMITSSTKFSLRKQKIYRICRILSALHQGFFSSRETIELSSPKGCPFFFGEACVLKRKLITTTIIASPNWGESFVIICDASDYTVGAVLGQKKDKTFHVIHYASKILNST</sequence>
<protein>
    <submittedName>
        <fullName evidence="2">Retrovirus-related Pol polyprotein from transposon 17.6</fullName>
    </submittedName>
</protein>
<dbReference type="OrthoDB" id="8057740at2759"/>
<proteinExistence type="predicted"/>
<dbReference type="Proteomes" id="UP000325315">
    <property type="component" value="Unassembled WGS sequence"/>
</dbReference>
<dbReference type="AlphaFoldDB" id="A0A5B6UZ02"/>
<dbReference type="InterPro" id="IPR043502">
    <property type="entry name" value="DNA/RNA_pol_sf"/>
</dbReference>
<dbReference type="EMBL" id="SMMG02000009">
    <property type="protein sequence ID" value="KAA3461892.1"/>
    <property type="molecule type" value="Genomic_DNA"/>
</dbReference>
<feature type="domain" description="Reverse transcriptase/retrotransposon-derived protein RNase H-like" evidence="1">
    <location>
        <begin position="117"/>
        <end position="171"/>
    </location>
</feature>
<organism evidence="2 3">
    <name type="scientific">Gossypium australe</name>
    <dbReference type="NCBI Taxonomy" id="47621"/>
    <lineage>
        <taxon>Eukaryota</taxon>
        <taxon>Viridiplantae</taxon>
        <taxon>Streptophyta</taxon>
        <taxon>Embryophyta</taxon>
        <taxon>Tracheophyta</taxon>
        <taxon>Spermatophyta</taxon>
        <taxon>Magnoliopsida</taxon>
        <taxon>eudicotyledons</taxon>
        <taxon>Gunneridae</taxon>
        <taxon>Pentapetalae</taxon>
        <taxon>rosids</taxon>
        <taxon>malvids</taxon>
        <taxon>Malvales</taxon>
        <taxon>Malvaceae</taxon>
        <taxon>Malvoideae</taxon>
        <taxon>Gossypium</taxon>
    </lineage>
</organism>
<dbReference type="Pfam" id="PF17919">
    <property type="entry name" value="RT_RNaseH_2"/>
    <property type="match status" value="1"/>
</dbReference>
<name>A0A5B6UZ02_9ROSI</name>
<dbReference type="PANTHER" id="PTHR34072:SF57">
    <property type="entry name" value="RNA-DIRECTED DNA POLYMERASE"/>
    <property type="match status" value="1"/>
</dbReference>
<accession>A0A5B6UZ02</accession>
<evidence type="ECO:0000313" key="3">
    <source>
        <dbReference type="Proteomes" id="UP000325315"/>
    </source>
</evidence>
<dbReference type="PANTHER" id="PTHR34072">
    <property type="entry name" value="ENZYMATIC POLYPROTEIN-RELATED"/>
    <property type="match status" value="1"/>
</dbReference>
<evidence type="ECO:0000259" key="1">
    <source>
        <dbReference type="Pfam" id="PF17919"/>
    </source>
</evidence>
<evidence type="ECO:0000313" key="2">
    <source>
        <dbReference type="EMBL" id="KAA3461892.1"/>
    </source>
</evidence>
<gene>
    <name evidence="2" type="ORF">EPI10_028428</name>
</gene>
<reference evidence="3" key="1">
    <citation type="journal article" date="2019" name="Plant Biotechnol. J.">
        <title>Genome sequencing of the Australian wild diploid species Gossypium australe highlights disease resistance and delayed gland morphogenesis.</title>
        <authorList>
            <person name="Cai Y."/>
            <person name="Cai X."/>
            <person name="Wang Q."/>
            <person name="Wang P."/>
            <person name="Zhang Y."/>
            <person name="Cai C."/>
            <person name="Xu Y."/>
            <person name="Wang K."/>
            <person name="Zhou Z."/>
            <person name="Wang C."/>
            <person name="Geng S."/>
            <person name="Li B."/>
            <person name="Dong Q."/>
            <person name="Hou Y."/>
            <person name="Wang H."/>
            <person name="Ai P."/>
            <person name="Liu Z."/>
            <person name="Yi F."/>
            <person name="Sun M."/>
            <person name="An G."/>
            <person name="Cheng J."/>
            <person name="Zhang Y."/>
            <person name="Shi Q."/>
            <person name="Xie Y."/>
            <person name="Shi X."/>
            <person name="Chang Y."/>
            <person name="Huang F."/>
            <person name="Chen Y."/>
            <person name="Hong S."/>
            <person name="Mi L."/>
            <person name="Sun Q."/>
            <person name="Zhang L."/>
            <person name="Zhou B."/>
            <person name="Peng R."/>
            <person name="Zhang X."/>
            <person name="Liu F."/>
        </authorList>
    </citation>
    <scope>NUCLEOTIDE SEQUENCE [LARGE SCALE GENOMIC DNA]</scope>
    <source>
        <strain evidence="3">cv. PA1801</strain>
    </source>
</reference>
<dbReference type="InterPro" id="IPR041577">
    <property type="entry name" value="RT_RNaseH_2"/>
</dbReference>
<comment type="caution">
    <text evidence="2">The sequence shown here is derived from an EMBL/GenBank/DDBJ whole genome shotgun (WGS) entry which is preliminary data.</text>
</comment>
<dbReference type="SUPFAM" id="SSF56672">
    <property type="entry name" value="DNA/RNA polymerases"/>
    <property type="match status" value="1"/>
</dbReference>
<keyword evidence="3" id="KW-1185">Reference proteome</keyword>